<accession>A0A9D3MEQ6</accession>
<dbReference type="EMBL" id="JAFIRN010000007">
    <property type="protein sequence ID" value="KAG5845920.1"/>
    <property type="molecule type" value="Genomic_DNA"/>
</dbReference>
<feature type="region of interest" description="Disordered" evidence="1">
    <location>
        <begin position="26"/>
        <end position="84"/>
    </location>
</feature>
<feature type="compositionally biased region" description="Gly residues" evidence="1">
    <location>
        <begin position="544"/>
        <end position="560"/>
    </location>
</feature>
<feature type="compositionally biased region" description="Basic residues" evidence="1">
    <location>
        <begin position="120"/>
        <end position="129"/>
    </location>
</feature>
<feature type="compositionally biased region" description="Pro residues" evidence="1">
    <location>
        <begin position="154"/>
        <end position="167"/>
    </location>
</feature>
<evidence type="ECO:0000313" key="3">
    <source>
        <dbReference type="EMBL" id="KAG5845920.1"/>
    </source>
</evidence>
<feature type="domain" description="SCA7" evidence="2">
    <location>
        <begin position="211"/>
        <end position="278"/>
    </location>
</feature>
<name>A0A9D3MEQ6_ANGAN</name>
<protein>
    <recommendedName>
        <fullName evidence="2">SCA7 domain-containing protein</fullName>
    </recommendedName>
</protein>
<dbReference type="PROSITE" id="PS51505">
    <property type="entry name" value="SCA7"/>
    <property type="match status" value="1"/>
</dbReference>
<feature type="region of interest" description="Disordered" evidence="1">
    <location>
        <begin position="107"/>
        <end position="383"/>
    </location>
</feature>
<keyword evidence="4" id="KW-1185">Reference proteome</keyword>
<dbReference type="PANTHER" id="PTHR15117">
    <property type="entry name" value="ATAXIN 7 RELATED"/>
    <property type="match status" value="1"/>
</dbReference>
<dbReference type="Gene3D" id="6.10.140.670">
    <property type="match status" value="1"/>
</dbReference>
<evidence type="ECO:0000313" key="4">
    <source>
        <dbReference type="Proteomes" id="UP001044222"/>
    </source>
</evidence>
<feature type="compositionally biased region" description="Polar residues" evidence="1">
    <location>
        <begin position="650"/>
        <end position="660"/>
    </location>
</feature>
<dbReference type="PANTHER" id="PTHR15117:SF9">
    <property type="entry name" value="ATAXIN-7-LIKE PROTEIN 1"/>
    <property type="match status" value="1"/>
</dbReference>
<organism evidence="3 4">
    <name type="scientific">Anguilla anguilla</name>
    <name type="common">European freshwater eel</name>
    <name type="synonym">Muraena anguilla</name>
    <dbReference type="NCBI Taxonomy" id="7936"/>
    <lineage>
        <taxon>Eukaryota</taxon>
        <taxon>Metazoa</taxon>
        <taxon>Chordata</taxon>
        <taxon>Craniata</taxon>
        <taxon>Vertebrata</taxon>
        <taxon>Euteleostomi</taxon>
        <taxon>Actinopterygii</taxon>
        <taxon>Neopterygii</taxon>
        <taxon>Teleostei</taxon>
        <taxon>Anguilliformes</taxon>
        <taxon>Anguillidae</taxon>
        <taxon>Anguilla</taxon>
    </lineage>
</organism>
<evidence type="ECO:0000256" key="1">
    <source>
        <dbReference type="SAM" id="MobiDB-lite"/>
    </source>
</evidence>
<feature type="region of interest" description="Disordered" evidence="1">
    <location>
        <begin position="638"/>
        <end position="683"/>
    </location>
</feature>
<dbReference type="Proteomes" id="UP001044222">
    <property type="component" value="Chromosome 7"/>
</dbReference>
<comment type="caution">
    <text evidence="3">The sequence shown here is derived from an EMBL/GenBank/DDBJ whole genome shotgun (WGS) entry which is preliminary data.</text>
</comment>
<gene>
    <name evidence="3" type="ORF">ANANG_G00144300</name>
</gene>
<dbReference type="InterPro" id="IPR052237">
    <property type="entry name" value="Ataxin-7-like_regulator"/>
</dbReference>
<dbReference type="Pfam" id="PF08313">
    <property type="entry name" value="SCA7"/>
    <property type="match status" value="1"/>
</dbReference>
<feature type="compositionally biased region" description="Basic and acidic residues" evidence="1">
    <location>
        <begin position="257"/>
        <end position="294"/>
    </location>
</feature>
<sequence length="683" mass="72416">MQSSCQTPWLPDTLWLGSTCALSREDSSISAPRAMHSKNQRRQGSPVVPMRDSPPLAHGSGSPSQPKPFRAPRDGRAPHAVYPPKGAEAGRVCLFLWSVWRRCPVWGGTTGPTSDSTARPPRHLPRPRPRPLLPPCSSPLASPQTGFLTAEYPAGPPPPPTDDPAPLLPRWTGGRPPPLAPPSSLDRRPSAPPTPLDKKHQNGTKGSKPCKRMSARVFDPNKHCGVLDPESKRPCTRSLTCKTHSLTHRRAVPGRKKLFDSLLAEHKGRVKEKEKEKEREAQSAREQQRGRDPGHGLPAQSHDPPCGPPTNGKTPSPSKARPVCAYVPRTPGSRGGVSQNCCPGPAPDAGPLGLGAEGSGRPSSEEDEGAVPDESERPDCHCSPRHPRPMGCCSFGSRLMGRGHYVFDRRWDRTRLALHRMVERHVNSLMWRKIPQADESPTPSPGAIPAAQAFLSPSSSGSFGIGLPLLSPPAAFVNQSEGVSMVSYSATFPPGGGGVFSIVDSSSIVAPFPALSAMSSRGSRPRAKPSRPPKAPPPTSGALGVAGGGAAGGAEGGAVGGRRRSPRSPTRPPQEEQCGRRAPSTPTPPAPAFCSNGCPPQCQNRAFPHDTDFTVPRPLSGDHALSVHSPLPFSAAYGRKRKSCGPGASISKTAKTSGLSSIFRKGLLEPPHASLPRQPAVHR</sequence>
<dbReference type="InterPro" id="IPR013243">
    <property type="entry name" value="SCA7_dom"/>
</dbReference>
<reference evidence="3" key="1">
    <citation type="submission" date="2021-01" db="EMBL/GenBank/DDBJ databases">
        <title>A chromosome-scale assembly of European eel, Anguilla anguilla.</title>
        <authorList>
            <person name="Henkel C."/>
            <person name="Jong-Raadsen S.A."/>
            <person name="Dufour S."/>
            <person name="Weltzien F.-A."/>
            <person name="Palstra A.P."/>
            <person name="Pelster B."/>
            <person name="Spaink H.P."/>
            <person name="Van Den Thillart G.E."/>
            <person name="Jansen H."/>
            <person name="Zahm M."/>
            <person name="Klopp C."/>
            <person name="Cedric C."/>
            <person name="Louis A."/>
            <person name="Berthelot C."/>
            <person name="Parey E."/>
            <person name="Roest Crollius H."/>
            <person name="Montfort J."/>
            <person name="Robinson-Rechavi M."/>
            <person name="Bucao C."/>
            <person name="Bouchez O."/>
            <person name="Gislard M."/>
            <person name="Lluch J."/>
            <person name="Milhes M."/>
            <person name="Lampietro C."/>
            <person name="Lopez Roques C."/>
            <person name="Donnadieu C."/>
            <person name="Braasch I."/>
            <person name="Desvignes T."/>
            <person name="Postlethwait J."/>
            <person name="Bobe J."/>
            <person name="Guiguen Y."/>
            <person name="Dirks R."/>
        </authorList>
    </citation>
    <scope>NUCLEOTIDE SEQUENCE</scope>
    <source>
        <strain evidence="3">Tag_6206</strain>
        <tissue evidence="3">Liver</tissue>
    </source>
</reference>
<feature type="compositionally biased region" description="Basic residues" evidence="1">
    <location>
        <begin position="245"/>
        <end position="256"/>
    </location>
</feature>
<evidence type="ECO:0000259" key="2">
    <source>
        <dbReference type="PROSITE" id="PS51505"/>
    </source>
</evidence>
<proteinExistence type="predicted"/>
<feature type="region of interest" description="Disordered" evidence="1">
    <location>
        <begin position="516"/>
        <end position="592"/>
    </location>
</feature>
<dbReference type="AlphaFoldDB" id="A0A9D3MEQ6"/>